<dbReference type="InterPro" id="IPR044911">
    <property type="entry name" value="V-type_ATPase_csu/dsu_dom_3"/>
</dbReference>
<dbReference type="AlphaFoldDB" id="A0ABD5T324"/>
<gene>
    <name evidence="3" type="ORF">ACFQDD_01835</name>
</gene>
<feature type="non-terminal residue" evidence="3">
    <location>
        <position position="1"/>
    </location>
</feature>
<dbReference type="InterPro" id="IPR050873">
    <property type="entry name" value="V-ATPase_V0D/AC39_subunit"/>
</dbReference>
<accession>A0ABD5T324</accession>
<dbReference type="PANTHER" id="PTHR38682:SF1">
    <property type="entry name" value="V-TYPE ATP SYNTHASE SUBUNIT C"/>
    <property type="match status" value="1"/>
</dbReference>
<evidence type="ECO:0000256" key="2">
    <source>
        <dbReference type="ARBA" id="ARBA00023065"/>
    </source>
</evidence>
<keyword evidence="1" id="KW-0813">Transport</keyword>
<dbReference type="Gene3D" id="1.10.132.50">
    <property type="entry name" value="ATP synthase (C/AC39) subunit, domain 3"/>
    <property type="match status" value="1"/>
</dbReference>
<evidence type="ECO:0000313" key="3">
    <source>
        <dbReference type="EMBL" id="MFC6770277.1"/>
    </source>
</evidence>
<dbReference type="PANTHER" id="PTHR38682">
    <property type="entry name" value="V-TYPE ATP SYNTHASE SUBUNIT C"/>
    <property type="match status" value="1"/>
</dbReference>
<keyword evidence="4" id="KW-1185">Reference proteome</keyword>
<name>A0ABD5T324_9EURY</name>
<dbReference type="InterPro" id="IPR002843">
    <property type="entry name" value="ATPase_V0-cplx_csu/dsu"/>
</dbReference>
<reference evidence="3 4" key="1">
    <citation type="journal article" date="2019" name="Int. J. Syst. Evol. Microbiol.">
        <title>The Global Catalogue of Microorganisms (GCM) 10K type strain sequencing project: providing services to taxonomists for standard genome sequencing and annotation.</title>
        <authorList>
            <consortium name="The Broad Institute Genomics Platform"/>
            <consortium name="The Broad Institute Genome Sequencing Center for Infectious Disease"/>
            <person name="Wu L."/>
            <person name="Ma J."/>
        </authorList>
    </citation>
    <scope>NUCLEOTIDE SEQUENCE [LARGE SCALE GENOMIC DNA]</scope>
    <source>
        <strain evidence="3 4">PJ61</strain>
    </source>
</reference>
<dbReference type="Pfam" id="PF01992">
    <property type="entry name" value="vATP-synt_AC39"/>
    <property type="match status" value="1"/>
</dbReference>
<dbReference type="InterPro" id="IPR036079">
    <property type="entry name" value="ATPase_csu/dsu_sf"/>
</dbReference>
<evidence type="ECO:0000313" key="4">
    <source>
        <dbReference type="Proteomes" id="UP001596274"/>
    </source>
</evidence>
<evidence type="ECO:0000256" key="1">
    <source>
        <dbReference type="ARBA" id="ARBA00022448"/>
    </source>
</evidence>
<keyword evidence="2" id="KW-0406">Ion transport</keyword>
<dbReference type="GO" id="GO:0006811">
    <property type="term" value="P:monoatomic ion transport"/>
    <property type="evidence" value="ECO:0007669"/>
    <property type="project" value="UniProtKB-KW"/>
</dbReference>
<dbReference type="Proteomes" id="UP001596274">
    <property type="component" value="Unassembled WGS sequence"/>
</dbReference>
<protein>
    <submittedName>
        <fullName evidence="3">V-type ATPase subunit</fullName>
    </submittedName>
</protein>
<proteinExistence type="predicted"/>
<dbReference type="EMBL" id="JBHSWT010000039">
    <property type="protein sequence ID" value="MFC6770277.1"/>
    <property type="molecule type" value="Genomic_DNA"/>
</dbReference>
<dbReference type="SUPFAM" id="SSF103486">
    <property type="entry name" value="V-type ATP synthase subunit C"/>
    <property type="match status" value="1"/>
</dbReference>
<comment type="caution">
    <text evidence="3">The sequence shown here is derived from an EMBL/GenBank/DDBJ whole genome shotgun (WGS) entry which is preliminary data.</text>
</comment>
<organism evidence="3 4">
    <name type="scientific">Halorubrum pallidum</name>
    <dbReference type="NCBI Taxonomy" id="1526114"/>
    <lineage>
        <taxon>Archaea</taxon>
        <taxon>Methanobacteriati</taxon>
        <taxon>Methanobacteriota</taxon>
        <taxon>Stenosarchaea group</taxon>
        <taxon>Halobacteria</taxon>
        <taxon>Halobacteriales</taxon>
        <taxon>Haloferacaceae</taxon>
        <taxon>Halorubrum</taxon>
    </lineage>
</organism>
<sequence>GPALRELEEADSLIAFEHATDAALLAYGDRLGTIHPVSITPVISYILAKEREVENIRAIARGKEAGLSAEEIESELVIT</sequence>